<dbReference type="Proteomes" id="UP000283341">
    <property type="component" value="Unassembled WGS sequence"/>
</dbReference>
<organism evidence="1 2">
    <name type="scientific">Bacteroides cellulosilyticus</name>
    <dbReference type="NCBI Taxonomy" id="246787"/>
    <lineage>
        <taxon>Bacteria</taxon>
        <taxon>Pseudomonadati</taxon>
        <taxon>Bacteroidota</taxon>
        <taxon>Bacteroidia</taxon>
        <taxon>Bacteroidales</taxon>
        <taxon>Bacteroidaceae</taxon>
        <taxon>Bacteroides</taxon>
    </lineage>
</organism>
<dbReference type="EMBL" id="QRVJ01000009">
    <property type="protein sequence ID" value="RGS36543.1"/>
    <property type="molecule type" value="Genomic_DNA"/>
</dbReference>
<dbReference type="AlphaFoldDB" id="A0A412IHB7"/>
<accession>A0A412IHB7</accession>
<gene>
    <name evidence="1" type="ORF">DWX97_12475</name>
</gene>
<reference evidence="1 2" key="1">
    <citation type="submission" date="2018-08" db="EMBL/GenBank/DDBJ databases">
        <title>A genome reference for cultivated species of the human gut microbiota.</title>
        <authorList>
            <person name="Zou Y."/>
            <person name="Xue W."/>
            <person name="Luo G."/>
        </authorList>
    </citation>
    <scope>NUCLEOTIDE SEQUENCE [LARGE SCALE GENOMIC DNA]</scope>
    <source>
        <strain evidence="1 2">AF22-3AC</strain>
    </source>
</reference>
<protein>
    <submittedName>
        <fullName evidence="1">Uncharacterized protein</fullName>
    </submittedName>
</protein>
<proteinExistence type="predicted"/>
<sequence length="70" mass="8180">MVSNHLESTLSNPVRNNRAQKYFFSSERASVSSSFCGKNGLPLFHVRKAEWEQFPVYKKLRVCRQTLNFL</sequence>
<evidence type="ECO:0000313" key="2">
    <source>
        <dbReference type="Proteomes" id="UP000283341"/>
    </source>
</evidence>
<comment type="caution">
    <text evidence="1">The sequence shown here is derived from an EMBL/GenBank/DDBJ whole genome shotgun (WGS) entry which is preliminary data.</text>
</comment>
<name>A0A412IHB7_9BACE</name>
<evidence type="ECO:0000313" key="1">
    <source>
        <dbReference type="EMBL" id="RGS36543.1"/>
    </source>
</evidence>